<evidence type="ECO:0000313" key="1">
    <source>
        <dbReference type="EMBL" id="TWU65760.1"/>
    </source>
</evidence>
<gene>
    <name evidence="1" type="ORF">V7x_13090</name>
</gene>
<comment type="caution">
    <text evidence="1">The sequence shown here is derived from an EMBL/GenBank/DDBJ whole genome shotgun (WGS) entry which is preliminary data.</text>
</comment>
<evidence type="ECO:0000313" key="2">
    <source>
        <dbReference type="Proteomes" id="UP000316476"/>
    </source>
</evidence>
<dbReference type="Proteomes" id="UP000316476">
    <property type="component" value="Unassembled WGS sequence"/>
</dbReference>
<dbReference type="AlphaFoldDB" id="A0A5C6FWF7"/>
<protein>
    <submittedName>
        <fullName evidence="1">Uncharacterized protein</fullName>
    </submittedName>
</protein>
<accession>A0A5C6FWF7</accession>
<proteinExistence type="predicted"/>
<sequence length="94" mass="10235">MAGPDGGMSDLGIVFRSSILASWRQTHPDFFTLVTRLVTAVAKDTPVGETSGKSREFACGKSVVCWLSKCGPIDTIFLFTTRQIRQVTQGHCRG</sequence>
<reference evidence="1 2" key="1">
    <citation type="submission" date="2019-02" db="EMBL/GenBank/DDBJ databases">
        <title>Deep-cultivation of Planctomycetes and their phenomic and genomic characterization uncovers novel biology.</title>
        <authorList>
            <person name="Wiegand S."/>
            <person name="Jogler M."/>
            <person name="Boedeker C."/>
            <person name="Pinto D."/>
            <person name="Vollmers J."/>
            <person name="Rivas-Marin E."/>
            <person name="Kohn T."/>
            <person name="Peeters S.H."/>
            <person name="Heuer A."/>
            <person name="Rast P."/>
            <person name="Oberbeckmann S."/>
            <person name="Bunk B."/>
            <person name="Jeske O."/>
            <person name="Meyerdierks A."/>
            <person name="Storesund J.E."/>
            <person name="Kallscheuer N."/>
            <person name="Luecker S."/>
            <person name="Lage O.M."/>
            <person name="Pohl T."/>
            <person name="Merkel B.J."/>
            <person name="Hornburger P."/>
            <person name="Mueller R.-W."/>
            <person name="Bruemmer F."/>
            <person name="Labrenz M."/>
            <person name="Spormann A.M."/>
            <person name="Op Den Camp H."/>
            <person name="Overmann J."/>
            <person name="Amann R."/>
            <person name="Jetten M.S.M."/>
            <person name="Mascher T."/>
            <person name="Medema M.H."/>
            <person name="Devos D.P."/>
            <person name="Kaster A.-K."/>
            <person name="Ovreas L."/>
            <person name="Rohde M."/>
            <person name="Galperin M.Y."/>
            <person name="Jogler C."/>
        </authorList>
    </citation>
    <scope>NUCLEOTIDE SEQUENCE [LARGE SCALE GENOMIC DNA]</scope>
    <source>
        <strain evidence="1 2">V7</strain>
    </source>
</reference>
<organism evidence="1 2">
    <name type="scientific">Crateriforma conspicua</name>
    <dbReference type="NCBI Taxonomy" id="2527996"/>
    <lineage>
        <taxon>Bacteria</taxon>
        <taxon>Pseudomonadati</taxon>
        <taxon>Planctomycetota</taxon>
        <taxon>Planctomycetia</taxon>
        <taxon>Planctomycetales</taxon>
        <taxon>Planctomycetaceae</taxon>
        <taxon>Crateriforma</taxon>
    </lineage>
</organism>
<name>A0A5C6FWF7_9PLAN</name>
<dbReference type="EMBL" id="SJPZ01000001">
    <property type="protein sequence ID" value="TWU65760.1"/>
    <property type="molecule type" value="Genomic_DNA"/>
</dbReference>